<accession>A0AAX6E338</accession>
<dbReference type="AlphaFoldDB" id="A0AAX6E338"/>
<reference evidence="2" key="2">
    <citation type="submission" date="2023-04" db="EMBL/GenBank/DDBJ databases">
        <authorList>
            <person name="Bruccoleri R.E."/>
            <person name="Oakeley E.J."/>
            <person name="Faust A.-M."/>
            <person name="Dessus-Babus S."/>
            <person name="Altorfer M."/>
            <person name="Burckhardt D."/>
            <person name="Oertli M."/>
            <person name="Naumann U."/>
            <person name="Petersen F."/>
            <person name="Wong J."/>
        </authorList>
    </citation>
    <scope>NUCLEOTIDE SEQUENCE</scope>
    <source>
        <strain evidence="2">GSM-AAB239-AS_SAM_17_03QT</strain>
        <tissue evidence="2">Leaf</tissue>
    </source>
</reference>
<protein>
    <recommendedName>
        <fullName evidence="1">Reverse transcriptase domain-containing protein</fullName>
    </recommendedName>
</protein>
<organism evidence="2 3">
    <name type="scientific">Iris pallida</name>
    <name type="common">Sweet iris</name>
    <dbReference type="NCBI Taxonomy" id="29817"/>
    <lineage>
        <taxon>Eukaryota</taxon>
        <taxon>Viridiplantae</taxon>
        <taxon>Streptophyta</taxon>
        <taxon>Embryophyta</taxon>
        <taxon>Tracheophyta</taxon>
        <taxon>Spermatophyta</taxon>
        <taxon>Magnoliopsida</taxon>
        <taxon>Liliopsida</taxon>
        <taxon>Asparagales</taxon>
        <taxon>Iridaceae</taxon>
        <taxon>Iridoideae</taxon>
        <taxon>Irideae</taxon>
        <taxon>Iris</taxon>
    </lineage>
</organism>
<dbReference type="InterPro" id="IPR000477">
    <property type="entry name" value="RT_dom"/>
</dbReference>
<sequence length="200" mass="22686">MKFMPMKKNAFALKIDMAKAYDRLSWLFIKDTLHSFGIQGHTNDLIMECIPTPSMSVLINGKPEGWFRPGRGIRQGCPLSPYIFILCTEVFSHIFYNYEVADLYHGVRINRCAPTVSHLLFADDSLIFCHATASSLACVQEILHKFSEWSGEKINYDKSSILFSRHVAEADRNTFAGMLHLTNMASRAGPGMISIWDILF</sequence>
<dbReference type="Proteomes" id="UP001140949">
    <property type="component" value="Unassembled WGS sequence"/>
</dbReference>
<dbReference type="PANTHER" id="PTHR19446">
    <property type="entry name" value="REVERSE TRANSCRIPTASES"/>
    <property type="match status" value="1"/>
</dbReference>
<evidence type="ECO:0000313" key="3">
    <source>
        <dbReference type="Proteomes" id="UP001140949"/>
    </source>
</evidence>
<proteinExistence type="predicted"/>
<dbReference type="EMBL" id="JANAVB010040220">
    <property type="protein sequence ID" value="KAJ6798507.1"/>
    <property type="molecule type" value="Genomic_DNA"/>
</dbReference>
<reference evidence="2" key="1">
    <citation type="journal article" date="2023" name="GigaByte">
        <title>Genome assembly of the bearded iris, Iris pallida Lam.</title>
        <authorList>
            <person name="Bruccoleri R.E."/>
            <person name="Oakeley E.J."/>
            <person name="Faust A.M.E."/>
            <person name="Altorfer M."/>
            <person name="Dessus-Babus S."/>
            <person name="Burckhardt D."/>
            <person name="Oertli M."/>
            <person name="Naumann U."/>
            <person name="Petersen F."/>
            <person name="Wong J."/>
        </authorList>
    </citation>
    <scope>NUCLEOTIDE SEQUENCE</scope>
    <source>
        <strain evidence="2">GSM-AAB239-AS_SAM_17_03QT</strain>
    </source>
</reference>
<evidence type="ECO:0000259" key="1">
    <source>
        <dbReference type="PROSITE" id="PS50878"/>
    </source>
</evidence>
<gene>
    <name evidence="2" type="ORF">M6B38_212300</name>
</gene>
<evidence type="ECO:0000313" key="2">
    <source>
        <dbReference type="EMBL" id="KAJ6798507.1"/>
    </source>
</evidence>
<feature type="domain" description="Reverse transcriptase" evidence="1">
    <location>
        <begin position="1"/>
        <end position="180"/>
    </location>
</feature>
<dbReference type="Pfam" id="PF00078">
    <property type="entry name" value="RVT_1"/>
    <property type="match status" value="1"/>
</dbReference>
<comment type="caution">
    <text evidence="2">The sequence shown here is derived from an EMBL/GenBank/DDBJ whole genome shotgun (WGS) entry which is preliminary data.</text>
</comment>
<name>A0AAX6E338_IRIPA</name>
<dbReference type="PROSITE" id="PS50878">
    <property type="entry name" value="RT_POL"/>
    <property type="match status" value="1"/>
</dbReference>
<dbReference type="SUPFAM" id="SSF56672">
    <property type="entry name" value="DNA/RNA polymerases"/>
    <property type="match status" value="1"/>
</dbReference>
<keyword evidence="3" id="KW-1185">Reference proteome</keyword>
<dbReference type="InterPro" id="IPR043502">
    <property type="entry name" value="DNA/RNA_pol_sf"/>
</dbReference>